<reference evidence="9" key="1">
    <citation type="submission" date="2017-10" db="EMBL/GenBank/DDBJ databases">
        <title>Rapid genome shrinkage in a self-fertile nematode reveals novel sperm competition proteins.</title>
        <authorList>
            <person name="Yin D."/>
            <person name="Schwarz E.M."/>
            <person name="Thomas C.G."/>
            <person name="Felde R.L."/>
            <person name="Korf I.F."/>
            <person name="Cutter A.D."/>
            <person name="Schartner C.M."/>
            <person name="Ralston E.J."/>
            <person name="Meyer B.J."/>
            <person name="Haag E.S."/>
        </authorList>
    </citation>
    <scope>NUCLEOTIDE SEQUENCE [LARGE SCALE GENOMIC DNA]</scope>
    <source>
        <strain evidence="9">JU1422</strain>
    </source>
</reference>
<dbReference type="InterPro" id="IPR001841">
    <property type="entry name" value="Znf_RING"/>
</dbReference>
<dbReference type="Pfam" id="PF00271">
    <property type="entry name" value="Helicase_C"/>
    <property type="match status" value="1"/>
</dbReference>
<dbReference type="GO" id="GO:0016787">
    <property type="term" value="F:hydrolase activity"/>
    <property type="evidence" value="ECO:0007669"/>
    <property type="project" value="UniProtKB-KW"/>
</dbReference>
<dbReference type="FunFam" id="3.40.50.300:FF:004547">
    <property type="entry name" value="Protein CBG05712"/>
    <property type="match status" value="1"/>
</dbReference>
<organism evidence="8 9">
    <name type="scientific">Caenorhabditis nigoni</name>
    <dbReference type="NCBI Taxonomy" id="1611254"/>
    <lineage>
        <taxon>Eukaryota</taxon>
        <taxon>Metazoa</taxon>
        <taxon>Ecdysozoa</taxon>
        <taxon>Nematoda</taxon>
        <taxon>Chromadorea</taxon>
        <taxon>Rhabditida</taxon>
        <taxon>Rhabditina</taxon>
        <taxon>Rhabditomorpha</taxon>
        <taxon>Rhabditoidea</taxon>
        <taxon>Rhabditidae</taxon>
        <taxon>Peloderinae</taxon>
        <taxon>Caenorhabditis</taxon>
    </lineage>
</organism>
<gene>
    <name evidence="8" type="primary">Cni-T05A12.4</name>
    <name evidence="8" type="synonym">Cnig_chr_IV.g13645</name>
    <name evidence="8" type="ORF">B9Z55_013645</name>
</gene>
<dbReference type="STRING" id="1611254.A0A2G5U2N4"/>
<dbReference type="SUPFAM" id="SSF57850">
    <property type="entry name" value="RING/U-box"/>
    <property type="match status" value="1"/>
</dbReference>
<dbReference type="GO" id="GO:0061630">
    <property type="term" value="F:ubiquitin protein ligase activity"/>
    <property type="evidence" value="ECO:0007669"/>
    <property type="project" value="TreeGrafter"/>
</dbReference>
<dbReference type="InterPro" id="IPR000330">
    <property type="entry name" value="SNF2_N"/>
</dbReference>
<name>A0A2G5U2N4_9PELO</name>
<keyword evidence="4" id="KW-0862">Zinc</keyword>
<keyword evidence="1" id="KW-0479">Metal-binding</keyword>
<dbReference type="GO" id="GO:0000209">
    <property type="term" value="P:protein polyubiquitination"/>
    <property type="evidence" value="ECO:0007669"/>
    <property type="project" value="TreeGrafter"/>
</dbReference>
<dbReference type="InterPro" id="IPR049730">
    <property type="entry name" value="SNF2/RAD54-like_C"/>
</dbReference>
<evidence type="ECO:0000259" key="7">
    <source>
        <dbReference type="PROSITE" id="PS51194"/>
    </source>
</evidence>
<evidence type="ECO:0000259" key="6">
    <source>
        <dbReference type="PROSITE" id="PS50089"/>
    </source>
</evidence>
<dbReference type="PANTHER" id="PTHR45865">
    <property type="entry name" value="E3 UBIQUITIN-PROTEIN LIGASE SHPRH FAMILY MEMBER"/>
    <property type="match status" value="1"/>
</dbReference>
<evidence type="ECO:0000256" key="1">
    <source>
        <dbReference type="ARBA" id="ARBA00022723"/>
    </source>
</evidence>
<keyword evidence="2 5" id="KW-0863">Zinc-finger</keyword>
<dbReference type="InterPro" id="IPR001650">
    <property type="entry name" value="Helicase_C-like"/>
</dbReference>
<protein>
    <recommendedName>
        <fullName evidence="10">RING-type domain-containing protein</fullName>
    </recommendedName>
</protein>
<evidence type="ECO:0000313" key="9">
    <source>
        <dbReference type="Proteomes" id="UP000230233"/>
    </source>
</evidence>
<dbReference type="Pfam" id="PF00176">
    <property type="entry name" value="SNF2-rel_dom"/>
    <property type="match status" value="1"/>
</dbReference>
<dbReference type="InterPro" id="IPR052583">
    <property type="entry name" value="ATP-helicase/E3_Ub-Ligase"/>
</dbReference>
<evidence type="ECO:0008006" key="10">
    <source>
        <dbReference type="Google" id="ProtNLM"/>
    </source>
</evidence>
<accession>A0A2G5U2N4</accession>
<dbReference type="PROSITE" id="PS50089">
    <property type="entry name" value="ZF_RING_2"/>
    <property type="match status" value="1"/>
</dbReference>
<proteinExistence type="predicted"/>
<dbReference type="InterPro" id="IPR027417">
    <property type="entry name" value="P-loop_NTPase"/>
</dbReference>
<dbReference type="SMART" id="SM00184">
    <property type="entry name" value="RING"/>
    <property type="match status" value="1"/>
</dbReference>
<dbReference type="GO" id="GO:0008270">
    <property type="term" value="F:zinc ion binding"/>
    <property type="evidence" value="ECO:0007669"/>
    <property type="project" value="UniProtKB-KW"/>
</dbReference>
<dbReference type="Proteomes" id="UP000230233">
    <property type="component" value="Chromosome IV"/>
</dbReference>
<dbReference type="PROSITE" id="PS00518">
    <property type="entry name" value="ZF_RING_1"/>
    <property type="match status" value="1"/>
</dbReference>
<evidence type="ECO:0000256" key="3">
    <source>
        <dbReference type="ARBA" id="ARBA00022801"/>
    </source>
</evidence>
<evidence type="ECO:0000256" key="5">
    <source>
        <dbReference type="PROSITE-ProRule" id="PRU00175"/>
    </source>
</evidence>
<comment type="caution">
    <text evidence="8">The sequence shown here is derived from an EMBL/GenBank/DDBJ whole genome shotgun (WGS) entry which is preliminary data.</text>
</comment>
<dbReference type="EMBL" id="PDUG01000004">
    <property type="protein sequence ID" value="PIC33787.1"/>
    <property type="molecule type" value="Genomic_DNA"/>
</dbReference>
<keyword evidence="9" id="KW-1185">Reference proteome</keyword>
<dbReference type="PROSITE" id="PS51194">
    <property type="entry name" value="HELICASE_CTER"/>
    <property type="match status" value="1"/>
</dbReference>
<dbReference type="InterPro" id="IPR017907">
    <property type="entry name" value="Znf_RING_CS"/>
</dbReference>
<keyword evidence="3" id="KW-0378">Hydrolase</keyword>
<dbReference type="SMART" id="SM00487">
    <property type="entry name" value="DEXDc"/>
    <property type="match status" value="1"/>
</dbReference>
<dbReference type="FunFam" id="3.40.50.10810:FF:000013">
    <property type="entry name" value="E3 ubiquitin-protein ligase SHPRH isoform X2"/>
    <property type="match status" value="1"/>
</dbReference>
<dbReference type="InterPro" id="IPR038718">
    <property type="entry name" value="SNF2-like_sf"/>
</dbReference>
<dbReference type="InterPro" id="IPR013083">
    <property type="entry name" value="Znf_RING/FYVE/PHD"/>
</dbReference>
<dbReference type="CDD" id="cd18793">
    <property type="entry name" value="SF2_C_SNF"/>
    <property type="match status" value="1"/>
</dbReference>
<dbReference type="Gene3D" id="3.40.50.10810">
    <property type="entry name" value="Tandem AAA-ATPase domain"/>
    <property type="match status" value="2"/>
</dbReference>
<dbReference type="GO" id="GO:0006974">
    <property type="term" value="P:DNA damage response"/>
    <property type="evidence" value="ECO:0007669"/>
    <property type="project" value="TreeGrafter"/>
</dbReference>
<dbReference type="OrthoDB" id="423559at2759"/>
<dbReference type="Gene3D" id="3.40.50.300">
    <property type="entry name" value="P-loop containing nucleotide triphosphate hydrolases"/>
    <property type="match status" value="1"/>
</dbReference>
<feature type="domain" description="Helicase C-terminal" evidence="7">
    <location>
        <begin position="1482"/>
        <end position="1633"/>
    </location>
</feature>
<evidence type="ECO:0000313" key="8">
    <source>
        <dbReference type="EMBL" id="PIC33787.1"/>
    </source>
</evidence>
<evidence type="ECO:0000256" key="4">
    <source>
        <dbReference type="ARBA" id="ARBA00022833"/>
    </source>
</evidence>
<evidence type="ECO:0000256" key="2">
    <source>
        <dbReference type="ARBA" id="ARBA00022771"/>
    </source>
</evidence>
<sequence length="1659" mass="191454">MSKHKKKSEEQDWDELPRSRVIRIENVSTISASTSAPNVLLNSITSDFQFTEENLPRSTLFLCRSVSEDYFSFYVETQRKQKSPWKGMHSYIPGRCIQRTEPQSEHPLICLLERFSKEPKLLANAGVFLLYEILPSKQIRIDFYLQHDRVFESILDSPAVLPMMFKQRVHIVMRTIVEGGLKPFDVDVIHDEKGDMDEQRKHGDLNFEKLFDLAEIYKKKNDETIPNYKLDTDTLNSRLMPYQQDTVRWMIHREAETSIDLNLSWLKFDELPGDPPLFYYSFIGVVARHQPSVEDLQSFAKRYTVKGGLLADEMGLGKTVEVLALISSARKDEEKIIDEDKAEQKPTSSRRQGVSSYTIAEQVRVAEHSFKEMNNAKTSTGPTTYNVEKAIKGKTVNCEGCGVICTAAVCGWNFDTCGDELFYCPECMTLKNIRRLVKTTLIIVPESLIFQWFTEVAKHCSDDFKVMFYFGVKKHGYLQPCEMDKFDVVLTTYDTLRREMNFSDKKDQRRNFRTNSINYYLTTSLVHVKFWRVIVDESQVMPQTATSNLSQMLIKLQGINWWCVTGTPLVRTISDMNPLFTFLDLFPYNNTDFFSNYVHPQYLNFVLQIRDQRELLEENNPNDLPPILLLEILGRMMSRKMKIDVEHQIDLPELTEIEKRICFSAVEERQYKEEKEKLRDSVARAIGQAADDIFLADLACRDKVLQKMGTLRETLLTGHGNTHDAGSSIVYSPETVIFRLVHNKKQNITSHMRSYVVSSLGLAGVQRLMSHPEEALAVYQHVLDNFNEVSTNTCLKNAMGRDCMTQFKQTSSSQPGVINPNDVLEVDDEEDGVGDVLATKTQQELEQIQNVATMVRSALNVFKRYTKHFVWVRKQQEGRSDDSDGPPRAKRPRLEDAIRKIQEDEVAAEKKRIELRDQREAEMEEARLAFKDQYERRKRGEVVEGFEENEEKAVAAVPQKTVEEVEEEERQKHKHKMANLAFKPIRMDATSEFHLIVNMHHLQFMVGIPEEQRILLQRLGQPVKRFIRLEIQAIKKVQTSLLEFETLWTNDPNHIFEQIESYFDELRRNCEANPNPKDLYDDNFRVTCTMKNRLPDIPYVALYDEKTLKPKKQQSHKSKTCMGGCSKNYLECEQFLGQPCLPLVEIADKLMNQIRLIDTNRRSAIQKLNNLISMVVKMSDPALLLGIFSESSEGKSDELKKMYEIITCKHTVFRGTREEKDRACNYYTKENHPCELCDMWCKYMALGFDSGFMSFHGEHRPKSGVHRFGDVMCVTYEPKKGTAMTFIRHFLAVYFDRLHDSIKTCKFTIDIICELVFRYQELSQAQTLLTDDLINTHFGNLSNEVPMDLIRAQYAQDHKDLRDEELSIVKHDVKELRYLTNLMKKQLTNETSEYDECPICQCDIDSFMVFTCGHRICPPCYQRLKQMAKSATPHYIVDTLRCPSCRAQNKVQQIMLARSGHMELATTIPGFILSAKLSAAIQIMRNILAADETNKIIVFTNVDPASTAVYLYLQKVFRLADLPITTASRQNCGKTIIDFDISEDVKILLCPLSLCANGLNMTGANHIIFLDPPHLQSVLNQAIGRINRFGQRRAMRVYHLVVEGSLDSELRAIAKNKSDRATEKKGWTVGDIRAMFDINKNDPPARYARQQHGFGNFRR</sequence>
<dbReference type="GO" id="GO:0005634">
    <property type="term" value="C:nucleus"/>
    <property type="evidence" value="ECO:0007669"/>
    <property type="project" value="TreeGrafter"/>
</dbReference>
<dbReference type="GO" id="GO:0005524">
    <property type="term" value="F:ATP binding"/>
    <property type="evidence" value="ECO:0007669"/>
    <property type="project" value="InterPro"/>
</dbReference>
<dbReference type="Gene3D" id="3.30.40.10">
    <property type="entry name" value="Zinc/RING finger domain, C3HC4 (zinc finger)"/>
    <property type="match status" value="1"/>
</dbReference>
<dbReference type="PANTHER" id="PTHR45865:SF1">
    <property type="entry name" value="E3 UBIQUITIN-PROTEIN LIGASE SHPRH"/>
    <property type="match status" value="1"/>
</dbReference>
<dbReference type="SUPFAM" id="SSF52540">
    <property type="entry name" value="P-loop containing nucleoside triphosphate hydrolases"/>
    <property type="match status" value="2"/>
</dbReference>
<feature type="domain" description="RING-type" evidence="6">
    <location>
        <begin position="1397"/>
        <end position="1446"/>
    </location>
</feature>
<dbReference type="InterPro" id="IPR014001">
    <property type="entry name" value="Helicase_ATP-bd"/>
</dbReference>